<dbReference type="Proteomes" id="UP000267096">
    <property type="component" value="Unassembled WGS sequence"/>
</dbReference>
<organism evidence="5">
    <name type="scientific">Anisakis simplex</name>
    <name type="common">Herring worm</name>
    <dbReference type="NCBI Taxonomy" id="6269"/>
    <lineage>
        <taxon>Eukaryota</taxon>
        <taxon>Metazoa</taxon>
        <taxon>Ecdysozoa</taxon>
        <taxon>Nematoda</taxon>
        <taxon>Chromadorea</taxon>
        <taxon>Rhabditida</taxon>
        <taxon>Spirurina</taxon>
        <taxon>Ascaridomorpha</taxon>
        <taxon>Ascaridoidea</taxon>
        <taxon>Anisakidae</taxon>
        <taxon>Anisakis</taxon>
        <taxon>Anisakis simplex complex</taxon>
    </lineage>
</organism>
<dbReference type="EMBL" id="UYRR01030999">
    <property type="protein sequence ID" value="VDK42986.1"/>
    <property type="molecule type" value="Genomic_DNA"/>
</dbReference>
<proteinExistence type="predicted"/>
<dbReference type="PANTHER" id="PTHR11801">
    <property type="entry name" value="SIGNAL TRANSDUCER AND ACTIVATOR OF TRANSCRIPTION"/>
    <property type="match status" value="1"/>
</dbReference>
<gene>
    <name evidence="3" type="ORF">ASIM_LOCUS10438</name>
</gene>
<protein>
    <submittedName>
        <fullName evidence="5">UDENN FLCN/SMCR8-type domain-containing protein</fullName>
    </submittedName>
</protein>
<dbReference type="AlphaFoldDB" id="A0A0M3JSD4"/>
<dbReference type="GO" id="GO:0003700">
    <property type="term" value="F:DNA-binding transcription factor activity"/>
    <property type="evidence" value="ECO:0007669"/>
    <property type="project" value="InterPro"/>
</dbReference>
<reference evidence="5" key="1">
    <citation type="submission" date="2016-04" db="UniProtKB">
        <authorList>
            <consortium name="WormBaseParasite"/>
        </authorList>
    </citation>
    <scope>IDENTIFICATION</scope>
</reference>
<sequence length="940" mass="105722">MITNEAFQKLLYDLFCMWHGVRRHYDPPITDSNEQRLSKEFYEEWTMLTWNVLCITSRLQNSLSVCVTSTEDKVIFSRLNNALVELVNNSRESILPSVIIANDPNYMTFSASLSDAMHSLHTLYKALNGTPILSNTDIEGFRVHLQQFADEKLIPCIELFKSFCNEHSVRLWNDVRAAQIQRMCDFQPMPDHPVTRLVSFYSHMMYILGVLGARLQGFRYELIMNKKMFGSFDPVQPLSEAVFAALDLLMSDCVLATEPSTNAILVTNNLFSMNCGALARGVVFKDFEIQIISEETAEQIQNLRLPQELQSEMRRQKMLQQASPIGTVPSAALLAMKPTSGTKRASGNTLTQGPPLSLTTNVWSTSRLIGIMLISEHSSSSAAHKKSDVNSKECVVIYPVYNSKNRYWAATYPHLLCTTRQKGRHSVNSSFQDLSPSQMEGRSSGKRPIFYFHIRATMFSPSGQFATAHTLSLPFTIATRRNQDCQVQRMMSSYTATCFWLYGSKAQDGLLLNWVDAGLEWENFKKLFMQHFKVSADVSRGLQDRDFDLLRYKLQCHDCQIGDFGARIKSAQQIVTFKNVLCPHLRYECGHTNVRFSVWRGMLELLQIFQDSRTNVRKLWEKNILMGFLEFDQVAEILESHQSALVMRLSFVTGGTICLTVKSSAHAVGQGTTAPIHLEPLDLKRLQAKCLKDYLRDIADAEKVEYIVNANLELVRIRDVLCEFSDPSASGDDELVSRDISSNVTHSGDIDAMQHIRFTAMRIAVVTCKLKPPSSDYSIELDNSVAHDKRIARAHTFSRHFPVSSHSNDDFVRELTQLMNFYVKNKQDVIDALDLVRSESLLASTVSHNGGGSSGCSTAPSLASHSCTPSPLGTSYMLPNGNSNNNSNIPTPSISPNPSSHIAAQTLYDPSPVPQQQHNNNALMDSIQDSTNHFSYTTYQ</sequence>
<evidence type="ECO:0000313" key="3">
    <source>
        <dbReference type="EMBL" id="VDK42986.1"/>
    </source>
</evidence>
<feature type="region of interest" description="Disordered" evidence="2">
    <location>
        <begin position="874"/>
        <end position="919"/>
    </location>
</feature>
<accession>A0A0M3JSD4</accession>
<dbReference type="GO" id="GO:0007165">
    <property type="term" value="P:signal transduction"/>
    <property type="evidence" value="ECO:0007669"/>
    <property type="project" value="InterPro"/>
</dbReference>
<dbReference type="InterPro" id="IPR001217">
    <property type="entry name" value="STAT"/>
</dbReference>
<evidence type="ECO:0000256" key="2">
    <source>
        <dbReference type="SAM" id="MobiDB-lite"/>
    </source>
</evidence>
<reference evidence="3 4" key="2">
    <citation type="submission" date="2018-11" db="EMBL/GenBank/DDBJ databases">
        <authorList>
            <consortium name="Pathogen Informatics"/>
        </authorList>
    </citation>
    <scope>NUCLEOTIDE SEQUENCE [LARGE SCALE GENOMIC DNA]</scope>
</reference>
<evidence type="ECO:0000313" key="4">
    <source>
        <dbReference type="Proteomes" id="UP000267096"/>
    </source>
</evidence>
<evidence type="ECO:0000256" key="1">
    <source>
        <dbReference type="ARBA" id="ARBA00022999"/>
    </source>
</evidence>
<keyword evidence="4" id="KW-1185">Reference proteome</keyword>
<evidence type="ECO:0000313" key="5">
    <source>
        <dbReference type="WBParaSite" id="ASIM_0001088001-mRNA-1"/>
    </source>
</evidence>
<keyword evidence="1" id="KW-0727">SH2 domain</keyword>
<feature type="compositionally biased region" description="Low complexity" evidence="2">
    <location>
        <begin position="879"/>
        <end position="900"/>
    </location>
</feature>
<name>A0A0M3JSD4_ANISI</name>
<dbReference type="OrthoDB" id="5827301at2759"/>
<dbReference type="WBParaSite" id="ASIM_0001088001-mRNA-1">
    <property type="protein sequence ID" value="ASIM_0001088001-mRNA-1"/>
    <property type="gene ID" value="ASIM_0001088001"/>
</dbReference>